<feature type="domain" description="IcmF-related" evidence="3">
    <location>
        <begin position="515"/>
        <end position="828"/>
    </location>
</feature>
<accession>A0AA87CPG8</accession>
<evidence type="ECO:0000256" key="1">
    <source>
        <dbReference type="SAM" id="Phobius"/>
    </source>
</evidence>
<dbReference type="InterPro" id="IPR009612">
    <property type="entry name" value="IcmF-rel"/>
</dbReference>
<dbReference type="PANTHER" id="PTHR36153">
    <property type="entry name" value="INNER MEMBRANE PROTEIN-RELATED"/>
    <property type="match status" value="1"/>
</dbReference>
<dbReference type="Pfam" id="PF14331">
    <property type="entry name" value="IcmF-related_N"/>
    <property type="match status" value="1"/>
</dbReference>
<comment type="caution">
    <text evidence="6">The sequence shown here is derived from an EMBL/GenBank/DDBJ whole genome shotgun (WGS) entry which is preliminary data.</text>
</comment>
<evidence type="ECO:0000259" key="5">
    <source>
        <dbReference type="Pfam" id="PF21070"/>
    </source>
</evidence>
<dbReference type="AlphaFoldDB" id="A0AA87CPG8"/>
<keyword evidence="1" id="KW-1133">Transmembrane helix</keyword>
<feature type="transmembrane region" description="Helical" evidence="1">
    <location>
        <begin position="29"/>
        <end position="47"/>
    </location>
</feature>
<evidence type="ECO:0000313" key="6">
    <source>
        <dbReference type="EMBL" id="EDU57947.1"/>
    </source>
</evidence>
<protein>
    <submittedName>
        <fullName evidence="6">Type VI secretion protein IcmF</fullName>
    </submittedName>
</protein>
<dbReference type="Proteomes" id="UP000004506">
    <property type="component" value="Unassembled WGS sequence"/>
</dbReference>
<reference evidence="6 7" key="3">
    <citation type="submission" date="2008-05" db="EMBL/GenBank/DDBJ databases">
        <authorList>
            <person name="Fulton L."/>
            <person name="Clifton S."/>
            <person name="Fulton B."/>
            <person name="Xu J."/>
            <person name="Minx P."/>
            <person name="Pepin K.H."/>
            <person name="Johnson M."/>
            <person name="Thiruvilangam P."/>
            <person name="Bhonagiri V."/>
            <person name="Nash W.E."/>
            <person name="Mardis E.R."/>
            <person name="Wilson R.K."/>
        </authorList>
    </citation>
    <scope>NUCLEOTIDE SEQUENCE [LARGE SCALE GENOMIC DNA]</scope>
    <source>
        <strain evidence="6 7">ATCC 25827</strain>
    </source>
</reference>
<evidence type="ECO:0000313" key="7">
    <source>
        <dbReference type="Proteomes" id="UP000004506"/>
    </source>
</evidence>
<feature type="transmembrane region" description="Helical" evidence="1">
    <location>
        <begin position="459"/>
        <end position="477"/>
    </location>
</feature>
<dbReference type="InterPro" id="IPR048677">
    <property type="entry name" value="TssM1_hel"/>
</dbReference>
<reference evidence="7" key="1">
    <citation type="submission" date="2008-04" db="EMBL/GenBank/DDBJ databases">
        <title>Draft genome sequence of Providencia stuartii (ATCC 25827).</title>
        <authorList>
            <person name="Sudarsanam P."/>
            <person name="Ley R."/>
            <person name="Guruge J."/>
            <person name="Turnbaugh P.J."/>
            <person name="Mahowald M."/>
            <person name="Liep D."/>
            <person name="Gordon J."/>
        </authorList>
    </citation>
    <scope>NUCLEOTIDE SEQUENCE [LARGE SCALE GENOMIC DNA]</scope>
    <source>
        <strain evidence="7">ATCC 25827</strain>
    </source>
</reference>
<dbReference type="InterPro" id="IPR025743">
    <property type="entry name" value="TssM1_N"/>
</dbReference>
<feature type="domain" description="Type VI secretion system component TssM1 N-terminal" evidence="4">
    <location>
        <begin position="214"/>
        <end position="463"/>
    </location>
</feature>
<dbReference type="PANTHER" id="PTHR36153:SF5">
    <property type="entry name" value="EXPORTED PROTEIN"/>
    <property type="match status" value="1"/>
</dbReference>
<evidence type="ECO:0000259" key="3">
    <source>
        <dbReference type="Pfam" id="PF06761"/>
    </source>
</evidence>
<dbReference type="InterPro" id="IPR053156">
    <property type="entry name" value="T6SS_TssM-like"/>
</dbReference>
<feature type="domain" description="Type VI secretion system IcmF C-terminal" evidence="2">
    <location>
        <begin position="1055"/>
        <end position="1161"/>
    </location>
</feature>
<dbReference type="EMBL" id="ABJD02000104">
    <property type="protein sequence ID" value="EDU57947.1"/>
    <property type="molecule type" value="Genomic_DNA"/>
</dbReference>
<dbReference type="RefSeq" id="WP_004926323.1">
    <property type="nucleotide sequence ID" value="NZ_DS607680.1"/>
</dbReference>
<evidence type="ECO:0000259" key="4">
    <source>
        <dbReference type="Pfam" id="PF14331"/>
    </source>
</evidence>
<dbReference type="NCBIfam" id="TIGR03348">
    <property type="entry name" value="VI_IcmF"/>
    <property type="match status" value="1"/>
</dbReference>
<gene>
    <name evidence="6" type="primary">icmF</name>
    <name evidence="6" type="ORF">PROSTU_04216</name>
</gene>
<dbReference type="Pfam" id="PF21070">
    <property type="entry name" value="IcmF_helical"/>
    <property type="match status" value="1"/>
</dbReference>
<keyword evidence="1" id="KW-0472">Membrane</keyword>
<feature type="transmembrane region" description="Helical" evidence="1">
    <location>
        <begin position="67"/>
        <end position="86"/>
    </location>
</feature>
<dbReference type="InterPro" id="IPR017731">
    <property type="entry name" value="TssM1-like"/>
</dbReference>
<sequence length="1182" mass="135859">MKLSFLSIPKITGSLKKLFFGDKPKIKSFLLLCLALLPAILIIWIWWWGPDFNYKGSYPLKELSARWLATIIILLIIVSWIGIATWKRVKRLESLKLDVELAVVDPVRHDIEFQNRYLDYWKSQFVRHLNGHTQSVYLRPWYFVLGADESGKHTLLKNSLNTLDIAPTENVVSDQKLPLHIQCLLADNAVLFVPDGKLLTQPVSEGDKPQLYHRLWNELLHWLSKNRSRQPMNGIVLTVDTLSLLTNSKEKNSQLIADLHMRIEEVRMTFNSQLPLYIVLTKLDLLRGFDAMFQSLDAQQRNQVLGVSFSSKENVNWEKQLNHFWSQWVSQMNSALPEMMLNRSEGSQRSDLFSFVRQIEGLQSSVAKLISALVANNEQKNIRLRGVYLTSATQVGQIDDVFSQTASVQYHLPTAPLTTWPISDTHPYFTHNLFSDVLFSEPNLAAENHYWLKKHRTRLLVASTVSIVGLILAWNGWSHYYNKNYRAGENVLNEVKAFKAIESTTTKDTDGSKQLPVLNPLREATLAYGNHRDKNGILSEMGLYQGQKVGPQVENVYLQLLTERFLPAIMAGLLIELDNAEKGSEEKLEILRVMRMLEDKSGRNNGLVEDYMANYWSQLFTGQRDIQAQLRGHLHYALEHTDWKAERNQGSAIANKVFGPFAKPISDAQKELSTLSLYQRVYQTLRLKANQTLSSPLNLRHQIGPGFNSVFTVNDEDKLEIPQFLTRSGLINYFIRQNDELVDLTLLDAWVLNLSSNTQYSESDRKEIQRQISEQYLNDYTAQWRGAMSNLEIREFDTIQDEINALEQIISGEQPLRRALQVLRDNTSLPTIDSSLSSQEQQKLMAEPKYRLLSRLDREFSPETEILVSNNGENLQNLNQKLNELHRYLLSIQNSPVPGKAALKAVSMRLNDNNRDVIFELSQMAKTLPEPLNRWVGDLSDQAWNVVQKEAIRYMEVEWNENVVKQYNAYIAGRYPFNPKSKQDVPLSEFERFFKPNGTIDSFYQQNLRLFVENNLIENMEGQSLIRPDVLEQIEIANRIRDTFFTAQGNLETQFAVEPLSLSGNKRRSILNLDGQIIDYSHGRSNTVHMVWPNSMRSNIESKLTLVPLSGDKSPRSLSFSGPWAQLRLIDSGRLMNVKPNSFEVRFTIDGGDMTYRVQIDESNNPFFGGLFTRFRLPETLY</sequence>
<keyword evidence="1" id="KW-0812">Transmembrane</keyword>
<evidence type="ECO:0000259" key="2">
    <source>
        <dbReference type="Pfam" id="PF06744"/>
    </source>
</evidence>
<reference evidence="7" key="2">
    <citation type="submission" date="2008-04" db="EMBL/GenBank/DDBJ databases">
        <title>Draft genome sequence of Providencia stuartii(ATCC 25827).</title>
        <authorList>
            <person name="Sudarsanam P."/>
            <person name="Ley R."/>
            <person name="Guruge J."/>
            <person name="Turnbaugh P.J."/>
            <person name="Mahowald M."/>
            <person name="Liep D."/>
            <person name="Gordon J."/>
        </authorList>
    </citation>
    <scope>NUCLEOTIDE SEQUENCE [LARGE SCALE GENOMIC DNA]</scope>
    <source>
        <strain evidence="7">ATCC 25827</strain>
    </source>
</reference>
<organism evidence="6 7">
    <name type="scientific">Providencia stuartii ATCC 25827</name>
    <dbReference type="NCBI Taxonomy" id="471874"/>
    <lineage>
        <taxon>Bacteria</taxon>
        <taxon>Pseudomonadati</taxon>
        <taxon>Pseudomonadota</taxon>
        <taxon>Gammaproteobacteria</taxon>
        <taxon>Enterobacterales</taxon>
        <taxon>Morganellaceae</taxon>
        <taxon>Providencia</taxon>
    </lineage>
</organism>
<feature type="domain" description="Type VI secretion system component TssM1 helical" evidence="5">
    <location>
        <begin position="955"/>
        <end position="1046"/>
    </location>
</feature>
<dbReference type="Pfam" id="PF06744">
    <property type="entry name" value="IcmF_C"/>
    <property type="match status" value="1"/>
</dbReference>
<dbReference type="Pfam" id="PF06761">
    <property type="entry name" value="IcmF-related"/>
    <property type="match status" value="1"/>
</dbReference>
<proteinExistence type="predicted"/>
<dbReference type="InterPro" id="IPR010623">
    <property type="entry name" value="IcmF_C"/>
</dbReference>
<name>A0AA87CPG8_PROST</name>